<evidence type="ECO:0000313" key="1">
    <source>
        <dbReference type="EMBL" id="MFC0050079.1"/>
    </source>
</evidence>
<keyword evidence="2" id="KW-1185">Reference proteome</keyword>
<dbReference type="EMBL" id="JBHLXP010000005">
    <property type="protein sequence ID" value="MFC0050079.1"/>
    <property type="molecule type" value="Genomic_DNA"/>
</dbReference>
<sequence length="258" mass="29621">MTEAVKWEFYLDGDSRYFRGYSEGRKNLYFDIYGGIDHYHDCMNDDFRLSSVYFDDEDDPEVVWQIGYELASLYNGVSSILSENVRKLELADLLHHGVRVGKPQKRNILALLGKPNISDYLYNQEFEKVKKSDVRFFMMNLAAEREDAYLILKYFAVEGSFINYYKTLETLETLSKKTGIEISVDKKLRTAFTNTANNYTLSGLDSRHGFKQAVKENKTPSMELSEAHSFIAGIAKEYLNGLANGIISGIHNKSFKLD</sequence>
<dbReference type="RefSeq" id="WP_377247182.1">
    <property type="nucleotide sequence ID" value="NZ_JBHLXP010000005.1"/>
</dbReference>
<name>A0ABV6BI72_9GAMM</name>
<proteinExistence type="predicted"/>
<dbReference type="Proteomes" id="UP001589813">
    <property type="component" value="Unassembled WGS sequence"/>
</dbReference>
<gene>
    <name evidence="1" type="ORF">ACFFJP_17385</name>
</gene>
<accession>A0ABV6BI72</accession>
<reference evidence="1 2" key="1">
    <citation type="submission" date="2024-09" db="EMBL/GenBank/DDBJ databases">
        <authorList>
            <person name="Sun Q."/>
            <person name="Mori K."/>
        </authorList>
    </citation>
    <scope>NUCLEOTIDE SEQUENCE [LARGE SCALE GENOMIC DNA]</scope>
    <source>
        <strain evidence="1 2">KCTC 23315</strain>
    </source>
</reference>
<protein>
    <submittedName>
        <fullName evidence="1">Uncharacterized protein</fullName>
    </submittedName>
</protein>
<organism evidence="1 2">
    <name type="scientific">Rheinheimera tilapiae</name>
    <dbReference type="NCBI Taxonomy" id="875043"/>
    <lineage>
        <taxon>Bacteria</taxon>
        <taxon>Pseudomonadati</taxon>
        <taxon>Pseudomonadota</taxon>
        <taxon>Gammaproteobacteria</taxon>
        <taxon>Chromatiales</taxon>
        <taxon>Chromatiaceae</taxon>
        <taxon>Rheinheimera</taxon>
    </lineage>
</organism>
<comment type="caution">
    <text evidence="1">The sequence shown here is derived from an EMBL/GenBank/DDBJ whole genome shotgun (WGS) entry which is preliminary data.</text>
</comment>
<evidence type="ECO:0000313" key="2">
    <source>
        <dbReference type="Proteomes" id="UP001589813"/>
    </source>
</evidence>